<name>A0ABU9HX97_9FLAO</name>
<gene>
    <name evidence="2" type="ORF">AAEO56_10985</name>
</gene>
<protein>
    <submittedName>
        <fullName evidence="2">Uncharacterized protein</fullName>
    </submittedName>
</protein>
<evidence type="ECO:0000313" key="2">
    <source>
        <dbReference type="EMBL" id="MEL1244787.1"/>
    </source>
</evidence>
<evidence type="ECO:0000313" key="3">
    <source>
        <dbReference type="Proteomes" id="UP001464555"/>
    </source>
</evidence>
<feature type="signal peptide" evidence="1">
    <location>
        <begin position="1"/>
        <end position="19"/>
    </location>
</feature>
<dbReference type="Proteomes" id="UP001464555">
    <property type="component" value="Unassembled WGS sequence"/>
</dbReference>
<reference evidence="2 3" key="1">
    <citation type="submission" date="2024-04" db="EMBL/GenBank/DDBJ databases">
        <title>Flavobacterium sp. DGU11 16S ribosomal RNA gene Genome sequencing and assembly.</title>
        <authorList>
            <person name="Park S."/>
        </authorList>
    </citation>
    <scope>NUCLEOTIDE SEQUENCE [LARGE SCALE GENOMIC DNA]</scope>
    <source>
        <strain evidence="2 3">DGU11</strain>
    </source>
</reference>
<keyword evidence="3" id="KW-1185">Reference proteome</keyword>
<sequence>MKRIACFIFILVFICQAEAQTTTRTYKFIHLTDKNNMLADYIQLVFDNDSIVKGTYYGNEDGFHYKGDIEFRNIKSEWYNISFSVLGCTFSKEMASPFEKVEYSYFFEMEKNIPLELRYDIDFLGNISSEKLDLQRTLVLYMSRSDKMIFTLEKTE</sequence>
<dbReference type="RefSeq" id="WP_341697102.1">
    <property type="nucleotide sequence ID" value="NZ_JBBYHR010000005.1"/>
</dbReference>
<accession>A0ABU9HX97</accession>
<evidence type="ECO:0000256" key="1">
    <source>
        <dbReference type="SAM" id="SignalP"/>
    </source>
</evidence>
<comment type="caution">
    <text evidence="2">The sequence shown here is derived from an EMBL/GenBank/DDBJ whole genome shotgun (WGS) entry which is preliminary data.</text>
</comment>
<feature type="chain" id="PRO_5046552908" evidence="1">
    <location>
        <begin position="20"/>
        <end position="156"/>
    </location>
</feature>
<dbReference type="EMBL" id="JBBYHR010000005">
    <property type="protein sequence ID" value="MEL1244787.1"/>
    <property type="molecule type" value="Genomic_DNA"/>
</dbReference>
<keyword evidence="1" id="KW-0732">Signal</keyword>
<organism evidence="2 3">
    <name type="scientific">Flavobacterium arundinis</name>
    <dbReference type="NCBI Taxonomy" id="3139143"/>
    <lineage>
        <taxon>Bacteria</taxon>
        <taxon>Pseudomonadati</taxon>
        <taxon>Bacteroidota</taxon>
        <taxon>Flavobacteriia</taxon>
        <taxon>Flavobacteriales</taxon>
        <taxon>Flavobacteriaceae</taxon>
        <taxon>Flavobacterium</taxon>
    </lineage>
</organism>
<proteinExistence type="predicted"/>